<evidence type="ECO:0000259" key="13">
    <source>
        <dbReference type="Pfam" id="PF01743"/>
    </source>
</evidence>
<dbReference type="PANTHER" id="PTHR47788">
    <property type="entry name" value="POLYA POLYMERASE"/>
    <property type="match status" value="1"/>
</dbReference>
<dbReference type="Gene3D" id="1.10.3090.10">
    <property type="entry name" value="cca-adding enzyme, domain 2"/>
    <property type="match status" value="1"/>
</dbReference>
<evidence type="ECO:0000313" key="15">
    <source>
        <dbReference type="EMBL" id="SMH65098.1"/>
    </source>
</evidence>
<evidence type="ECO:0000256" key="7">
    <source>
        <dbReference type="ARBA" id="ARBA00022723"/>
    </source>
</evidence>
<organism evidence="14">
    <name type="scientific">Acidithiobacillus ferrivorans</name>
    <dbReference type="NCBI Taxonomy" id="160808"/>
    <lineage>
        <taxon>Bacteria</taxon>
        <taxon>Pseudomonadati</taxon>
        <taxon>Pseudomonadota</taxon>
        <taxon>Acidithiobacillia</taxon>
        <taxon>Acidithiobacillales</taxon>
        <taxon>Acidithiobacillaceae</taxon>
        <taxon>Acidithiobacillus</taxon>
    </lineage>
</organism>
<dbReference type="CDD" id="cd05398">
    <property type="entry name" value="NT_ClassII-CCAase"/>
    <property type="match status" value="1"/>
</dbReference>
<keyword evidence="10 11" id="KW-0694">RNA-binding</keyword>
<gene>
    <name evidence="14" type="ORF">AFERRI_10183</name>
    <name evidence="15" type="ORF">AFERRI_11133</name>
</gene>
<keyword evidence="5" id="KW-0819">tRNA processing</keyword>
<dbReference type="GO" id="GO:0008033">
    <property type="term" value="P:tRNA processing"/>
    <property type="evidence" value="ECO:0007669"/>
    <property type="project" value="UniProtKB-KW"/>
</dbReference>
<keyword evidence="9" id="KW-0460">Magnesium</keyword>
<dbReference type="EMBL" id="CCCS020000001">
    <property type="protein sequence ID" value="CDQ12360.1"/>
    <property type="molecule type" value="Genomic_DNA"/>
</dbReference>
<evidence type="ECO:0000256" key="8">
    <source>
        <dbReference type="ARBA" id="ARBA00022741"/>
    </source>
</evidence>
<dbReference type="SUPFAM" id="SSF81891">
    <property type="entry name" value="Poly A polymerase C-terminal region-like"/>
    <property type="match status" value="1"/>
</dbReference>
<dbReference type="GO" id="GO:0046872">
    <property type="term" value="F:metal ion binding"/>
    <property type="evidence" value="ECO:0007669"/>
    <property type="project" value="UniProtKB-KW"/>
</dbReference>
<dbReference type="GO" id="GO:0000166">
    <property type="term" value="F:nucleotide binding"/>
    <property type="evidence" value="ECO:0007669"/>
    <property type="project" value="UniProtKB-KW"/>
</dbReference>
<dbReference type="InterPro" id="IPR043519">
    <property type="entry name" value="NT_sf"/>
</dbReference>
<dbReference type="Gene3D" id="3.30.460.10">
    <property type="entry name" value="Beta Polymerase, domain 2"/>
    <property type="match status" value="1"/>
</dbReference>
<accession>A0A060UVC9</accession>
<dbReference type="GO" id="GO:0000049">
    <property type="term" value="F:tRNA binding"/>
    <property type="evidence" value="ECO:0007669"/>
    <property type="project" value="UniProtKB-KW"/>
</dbReference>
<reference evidence="15 16" key="3">
    <citation type="submission" date="2017-03" db="EMBL/GenBank/DDBJ databases">
        <authorList>
            <person name="Regsiter A."/>
            <person name="William W."/>
        </authorList>
    </citation>
    <scope>NUCLEOTIDE SEQUENCE [LARGE SCALE GENOMIC DNA]</scope>
    <source>
        <strain evidence="15">PRJEB5721</strain>
    </source>
</reference>
<keyword evidence="8" id="KW-0547">Nucleotide-binding</keyword>
<comment type="cofactor">
    <cofactor evidence="1">
        <name>Mg(2+)</name>
        <dbReference type="ChEBI" id="CHEBI:18420"/>
    </cofactor>
</comment>
<evidence type="ECO:0000256" key="10">
    <source>
        <dbReference type="ARBA" id="ARBA00022884"/>
    </source>
</evidence>
<comment type="similarity">
    <text evidence="2 11">Belongs to the tRNA nucleotidyltransferase/poly(A) polymerase family.</text>
</comment>
<evidence type="ECO:0000256" key="12">
    <source>
        <dbReference type="SAM" id="MobiDB-lite"/>
    </source>
</evidence>
<dbReference type="EMBL" id="LT841305">
    <property type="protein sequence ID" value="SMH65098.1"/>
    <property type="molecule type" value="Genomic_DNA"/>
</dbReference>
<sequence length="476" mass="53005">MRPSRAAQTTAMTTDKATAINPDPRISMGHDALDAQSAAPSADPLPATQIHQMLQQQWGDALLQRLHVIGRIAANLGTPAYLVGGCVRDFLQNHPVPDIDLAIEGDVRAVAEACSAELSGVQCTYHAHFGTAILQYPDGFQLDLARCRIEHYPAPAALPEVQPAAIQTDLIRRDFTINAMAISLDPEKFGDFLDPYGGRADLQRRLLRVLHPHSFLDDPTRILRGLRFAVRFQLQLEANTRGLLEEALTQDIFARLSGARLWRELKYLLELSDLPAALEELGAWQLWPLLRPTPLEVESLLAKIRRGQQEIRWLHCHFPDEKLCDTAVLLTILWRDIPWAEAEKRLHYWPVADGRYILNDLHRLSKIPAALAAASHPSAVAQLWESLSLPGILALLAEYPESATITESGRYYLLKQRGLTSPLNGKDLQAMGLAPGPQLGTVLRRLHDARLDGAIKDKETARQWLIRQGILPSTQP</sequence>
<evidence type="ECO:0000313" key="14">
    <source>
        <dbReference type="EMBL" id="CDQ12360.1"/>
    </source>
</evidence>
<reference evidence="14" key="2">
    <citation type="submission" date="2014-07" db="EMBL/GenBank/DDBJ databases">
        <title>Initial genome analysis of the psychrotolerant acidophile Acidithiobacillus ferrivorans CF27: insights into iron and sulfur oxidation pathways and into biofilm formation.</title>
        <authorList>
            <person name="Talla E."/>
            <person name="Hedrich S."/>
            <person name="Mangenot S."/>
            <person name="Ji B."/>
            <person name="Johnson D.B."/>
            <person name="Barbe V."/>
            <person name="Bonnefoy V."/>
        </authorList>
    </citation>
    <scope>NUCLEOTIDE SEQUENCE [LARGE SCALE GENOMIC DNA]</scope>
    <source>
        <strain evidence="14">CF27</strain>
    </source>
</reference>
<feature type="region of interest" description="Disordered" evidence="12">
    <location>
        <begin position="1"/>
        <end position="41"/>
    </location>
</feature>
<evidence type="ECO:0000256" key="2">
    <source>
        <dbReference type="ARBA" id="ARBA00007265"/>
    </source>
</evidence>
<evidence type="ECO:0000256" key="1">
    <source>
        <dbReference type="ARBA" id="ARBA00001946"/>
    </source>
</evidence>
<feature type="domain" description="Poly A polymerase head" evidence="13">
    <location>
        <begin position="80"/>
        <end position="208"/>
    </location>
</feature>
<feature type="compositionally biased region" description="Polar residues" evidence="12">
    <location>
        <begin position="1"/>
        <end position="16"/>
    </location>
</feature>
<keyword evidence="16" id="KW-1185">Reference proteome</keyword>
<proteinExistence type="inferred from homology"/>
<evidence type="ECO:0000313" key="16">
    <source>
        <dbReference type="Proteomes" id="UP000193925"/>
    </source>
</evidence>
<evidence type="ECO:0000256" key="4">
    <source>
        <dbReference type="ARBA" id="ARBA00022679"/>
    </source>
</evidence>
<keyword evidence="7" id="KW-0479">Metal-binding</keyword>
<evidence type="ECO:0000256" key="9">
    <source>
        <dbReference type="ARBA" id="ARBA00022842"/>
    </source>
</evidence>
<reference evidence="14" key="1">
    <citation type="submission" date="2014-03" db="EMBL/GenBank/DDBJ databases">
        <authorList>
            <person name="Genoscope - CEA"/>
        </authorList>
    </citation>
    <scope>NUCLEOTIDE SEQUENCE [LARGE SCALE GENOMIC DNA]</scope>
    <source>
        <strain evidence="14">CF27</strain>
    </source>
</reference>
<evidence type="ECO:0000256" key="3">
    <source>
        <dbReference type="ARBA" id="ARBA00022555"/>
    </source>
</evidence>
<keyword evidence="6 14" id="KW-0548">Nucleotidyltransferase</keyword>
<dbReference type="GO" id="GO:0016779">
    <property type="term" value="F:nucleotidyltransferase activity"/>
    <property type="evidence" value="ECO:0007669"/>
    <property type="project" value="UniProtKB-KW"/>
</dbReference>
<dbReference type="SUPFAM" id="SSF81301">
    <property type="entry name" value="Nucleotidyltransferase"/>
    <property type="match status" value="1"/>
</dbReference>
<dbReference type="PANTHER" id="PTHR47788:SF1">
    <property type="entry name" value="A-ADDING TRNA NUCLEOTIDYLTRANSFERASE"/>
    <property type="match status" value="1"/>
</dbReference>
<name>A0A060UVC9_9PROT</name>
<keyword evidence="4 11" id="KW-0808">Transferase</keyword>
<dbReference type="InterPro" id="IPR052390">
    <property type="entry name" value="tRNA_nt/polyA_polymerase"/>
</dbReference>
<dbReference type="InterPro" id="IPR002646">
    <property type="entry name" value="PolA_pol_head_dom"/>
</dbReference>
<evidence type="ECO:0000256" key="6">
    <source>
        <dbReference type="ARBA" id="ARBA00022695"/>
    </source>
</evidence>
<dbReference type="AlphaFoldDB" id="A0A060UVC9"/>
<evidence type="ECO:0000256" key="5">
    <source>
        <dbReference type="ARBA" id="ARBA00022694"/>
    </source>
</evidence>
<dbReference type="Pfam" id="PF01743">
    <property type="entry name" value="PolyA_pol"/>
    <property type="match status" value="1"/>
</dbReference>
<keyword evidence="3" id="KW-0820">tRNA-binding</keyword>
<protein>
    <submittedName>
        <fullName evidence="14">Polynucleotide adenylyltransferase region</fullName>
    </submittedName>
</protein>
<evidence type="ECO:0000256" key="11">
    <source>
        <dbReference type="RuleBase" id="RU003953"/>
    </source>
</evidence>
<dbReference type="Proteomes" id="UP000193925">
    <property type="component" value="Chromosome AFERRI"/>
</dbReference>